<dbReference type="PANTHER" id="PTHR30294:SF29">
    <property type="entry name" value="MULTIDRUG ABC TRANSPORTER PERMEASE YBHS-RELATED"/>
    <property type="match status" value="1"/>
</dbReference>
<keyword evidence="3 6" id="KW-0812">Transmembrane</keyword>
<name>A0A139BTR7_9PROT</name>
<dbReference type="AlphaFoldDB" id="A0A139BTR7"/>
<evidence type="ECO:0000256" key="2">
    <source>
        <dbReference type="ARBA" id="ARBA00022475"/>
    </source>
</evidence>
<sequence length="278" mass="30714">MVLLACADLSALSLPVLSKRRRVAALQRKNIMIRLLAMRELRSLFAMPSTWFVFAVLQFILAWFFLARLEAFLEVQPQLAQLANPPGVTSIIAAPMFSTVALLLMMLVPVFTMRLIAEERRNQTMALLLSAPLRDRHIVLGKFFGLMVFLAVLLAGVPLMLYSLMLGTHIDQGLMLSNLLGLLLLAASYVALGLYISALTTQPLIAAISTLAVLLGLWLIDIGALADNSPWHLLSPFHHFENFNNGLLDSGDAAFFVLFTAAFLALAIKRLHNNRIYG</sequence>
<feature type="transmembrane region" description="Helical" evidence="6">
    <location>
        <begin position="246"/>
        <end position="268"/>
    </location>
</feature>
<gene>
    <name evidence="7" type="ORF">AWT59_1505</name>
</gene>
<reference evidence="7 8" key="1">
    <citation type="submission" date="2016-02" db="EMBL/GenBank/DDBJ databases">
        <authorList>
            <person name="Wen L."/>
            <person name="He K."/>
            <person name="Yang H."/>
        </authorList>
    </citation>
    <scope>NUCLEOTIDE SEQUENCE [LARGE SCALE GENOMIC DNA]</scope>
    <source>
        <strain evidence="7">ShG14-8</strain>
    </source>
</reference>
<feature type="transmembrane region" description="Helical" evidence="6">
    <location>
        <begin position="174"/>
        <end position="197"/>
    </location>
</feature>
<evidence type="ECO:0000256" key="1">
    <source>
        <dbReference type="ARBA" id="ARBA00004651"/>
    </source>
</evidence>
<reference evidence="7 8" key="2">
    <citation type="submission" date="2016-03" db="EMBL/GenBank/DDBJ databases">
        <title>New uncultured bacterium of the family Gallionellaceae from acid mine drainage: description and reconstruction of genome based on metagenomic analysis of microbial community.</title>
        <authorList>
            <person name="Kadnikov V."/>
            <person name="Ivasenko D."/>
            <person name="Beletsky A."/>
            <person name="Mardanov A."/>
            <person name="Danilova E."/>
            <person name="Pimenov N."/>
            <person name="Karnachuk O."/>
            <person name="Ravin N."/>
        </authorList>
    </citation>
    <scope>NUCLEOTIDE SEQUENCE [LARGE SCALE GENOMIC DNA]</scope>
    <source>
        <strain evidence="7">ShG14-8</strain>
    </source>
</reference>
<feature type="transmembrane region" description="Helical" evidence="6">
    <location>
        <begin position="204"/>
        <end position="226"/>
    </location>
</feature>
<evidence type="ECO:0000256" key="5">
    <source>
        <dbReference type="ARBA" id="ARBA00023136"/>
    </source>
</evidence>
<dbReference type="Pfam" id="PF12679">
    <property type="entry name" value="ABC2_membrane_2"/>
    <property type="match status" value="1"/>
</dbReference>
<dbReference type="PANTHER" id="PTHR30294">
    <property type="entry name" value="MEMBRANE COMPONENT OF ABC TRANSPORTER YHHJ-RELATED"/>
    <property type="match status" value="1"/>
</dbReference>
<comment type="subcellular location">
    <subcellularLocation>
        <location evidence="1">Cell membrane</location>
        <topology evidence="1">Multi-pass membrane protein</topology>
    </subcellularLocation>
</comment>
<feature type="transmembrane region" description="Helical" evidence="6">
    <location>
        <begin position="87"/>
        <end position="117"/>
    </location>
</feature>
<evidence type="ECO:0000256" key="4">
    <source>
        <dbReference type="ARBA" id="ARBA00022989"/>
    </source>
</evidence>
<evidence type="ECO:0000313" key="7">
    <source>
        <dbReference type="EMBL" id="KXS32357.1"/>
    </source>
</evidence>
<organism evidence="7 8">
    <name type="scientific">Candidatus Gallionella acididurans</name>
    <dbReference type="NCBI Taxonomy" id="1796491"/>
    <lineage>
        <taxon>Bacteria</taxon>
        <taxon>Pseudomonadati</taxon>
        <taxon>Pseudomonadota</taxon>
        <taxon>Betaproteobacteria</taxon>
        <taxon>Nitrosomonadales</taxon>
        <taxon>Gallionellaceae</taxon>
        <taxon>Gallionella</taxon>
    </lineage>
</organism>
<accession>A0A139BTR7</accession>
<feature type="transmembrane region" description="Helical" evidence="6">
    <location>
        <begin position="138"/>
        <end position="162"/>
    </location>
</feature>
<keyword evidence="5 6" id="KW-0472">Membrane</keyword>
<evidence type="ECO:0000256" key="3">
    <source>
        <dbReference type="ARBA" id="ARBA00022692"/>
    </source>
</evidence>
<dbReference type="GO" id="GO:0140359">
    <property type="term" value="F:ABC-type transporter activity"/>
    <property type="evidence" value="ECO:0007669"/>
    <property type="project" value="InterPro"/>
</dbReference>
<comment type="caution">
    <text evidence="7">The sequence shown here is derived from an EMBL/GenBank/DDBJ whole genome shotgun (WGS) entry which is preliminary data.</text>
</comment>
<evidence type="ECO:0000313" key="8">
    <source>
        <dbReference type="Proteomes" id="UP000070578"/>
    </source>
</evidence>
<keyword evidence="4 6" id="KW-1133">Transmembrane helix</keyword>
<dbReference type="GO" id="GO:0005886">
    <property type="term" value="C:plasma membrane"/>
    <property type="evidence" value="ECO:0007669"/>
    <property type="project" value="UniProtKB-SubCell"/>
</dbReference>
<feature type="transmembrane region" description="Helical" evidence="6">
    <location>
        <begin position="44"/>
        <end position="67"/>
    </location>
</feature>
<evidence type="ECO:0000256" key="6">
    <source>
        <dbReference type="SAM" id="Phobius"/>
    </source>
</evidence>
<dbReference type="InterPro" id="IPR051449">
    <property type="entry name" value="ABC-2_transporter_component"/>
</dbReference>
<proteinExistence type="predicted"/>
<protein>
    <submittedName>
        <fullName evidence="7">ABC-2 type transport system permease protein</fullName>
    </submittedName>
</protein>
<keyword evidence="2" id="KW-1003">Cell membrane</keyword>
<dbReference type="EMBL" id="LSLI01000032">
    <property type="protein sequence ID" value="KXS32357.1"/>
    <property type="molecule type" value="Genomic_DNA"/>
</dbReference>
<dbReference type="Proteomes" id="UP000070578">
    <property type="component" value="Unassembled WGS sequence"/>
</dbReference>